<dbReference type="InParanoid" id="Q24E63"/>
<sequence>MKKEYQDYISLIIIFIQIGLGFLDILTDIDYAANSKKSSEEIKIAAIFFVAFQPFCQMVSWTYVFIRIHLMELQLEEQEMKKLCYYQNQIDRAETFWQFLKYSFRFKLIEWWQICKLLRYAPQGCFYGLIQYFKLLHVFLFFQIKKNDQITQHYESIFTKRFKKSTNRLSHNIHSALRKDTYGSSYQKTSILPLNSNLQASVNLKESDIENSLTSSHLFEKEKSQPLFNHAKTQSNQGIQNIAEVIFEKKKQEQLIEEFTQDELYQIYRQSTFLQYLSNEKIQGIIQISQIIQFIFESMPQLLIQFINNGQLGLWSGNNSGTIVPPIFCFILSLISIIISSINLVNYLLQKESLTFIYMQKILSKSEKTQQEEKLIKINDKLNTSILVVKADSLTKVSQLRKEIQENLENLNIVLPLIKVSSDSIFQDLSRISFNRIQKLKIDIHGDSIRYPMKEFANNLQSMNSIEEIDLKFNGNYFDGTDAMHLSQSLIKISNQKQLQRIEINLKENAIDQKGIEYLNQLAQVEKLVYLNALRNHSSALYVKSDDCQLDETIFEDIIASKNLQYLFIYKNIFQSDQQLKYFLNNLKNMNQLNGYQLNFSGYQMTEDILVQLKEFNQTQTQLTNIHLNLVKCGINEENLRNLYEYDGDQVRAYSINLDFNKCVRDLRIEDCKFLNKINSLEISLQGCKLQNKVELINNLSQLDSVSSLKLNISDLISETQQVINYEEFQEYELNLINYDGLRIKNLMMSDLATLNVDISYSKMNPEVIKSFVVNLKQSKKIRDLTLNFKKNYLSSDFDQILGQTLENYTELQKVSLCLKNTNRGNDIYKTLQGLSGLQQITHIDLDYSENYIDQGFFQQEQTWYQNKPNLSSIKLQFQVNSTEQDQSKLFCPIIESNSKSLLNLSLDFCYKNKVYEQDVINLLTSLQNAQNLQSLKLDLNSFQSTLYQMNIMKNTLQSLKQITNLELLMNSMRIGEKPVAVLMPPQIQHNRQPPFNQMHIQNQQNRQNPFNNQVQQQQFIQQPLNSEKMEIFGQMFDNFILQQLKLEFYGNYVGEMQTFNRFIQNLNKSNQTMKNLQLSLGYTEIANNLLKELFQAIQNMSHLDTLYLSIRYLQTEHLPIALFEKQSLLKLTLCLDQCNIQRECFIQCSQAISKMKKLKEMRIELSRAQLEDNQCVNEFSSCFNKLQGLQKIYLGMDSIKISKETIKALSENILKEKIKEFRIDMSYGYIDQDEQHVIAELLKGFNNLQRLHLKINNIGMDDQGFKQMIDEIQFMKCLSTFKLKFEGLSITQASIQILQSYLSNNTNILSKVTLINKDDQVAPQLIQMEKDLQQTTKIPYIRIEKK</sequence>
<protein>
    <submittedName>
        <fullName evidence="2">Transmembrane protein, putative</fullName>
    </submittedName>
</protein>
<evidence type="ECO:0000313" key="2">
    <source>
        <dbReference type="EMBL" id="EAS06038.2"/>
    </source>
</evidence>
<keyword evidence="1 2" id="KW-0812">Transmembrane</keyword>
<dbReference type="Gene3D" id="3.80.10.10">
    <property type="entry name" value="Ribonuclease Inhibitor"/>
    <property type="match status" value="4"/>
</dbReference>
<keyword evidence="1" id="KW-1133">Transmembrane helix</keyword>
<keyword evidence="3" id="KW-1185">Reference proteome</keyword>
<evidence type="ECO:0000313" key="3">
    <source>
        <dbReference type="Proteomes" id="UP000009168"/>
    </source>
</evidence>
<proteinExistence type="predicted"/>
<dbReference type="Proteomes" id="UP000009168">
    <property type="component" value="Unassembled WGS sequence"/>
</dbReference>
<dbReference type="KEGG" id="tet:TTHERM_00852770"/>
<evidence type="ECO:0000256" key="1">
    <source>
        <dbReference type="SAM" id="Phobius"/>
    </source>
</evidence>
<gene>
    <name evidence="2" type="ORF">TTHERM_00852770</name>
</gene>
<feature type="transmembrane region" description="Helical" evidence="1">
    <location>
        <begin position="327"/>
        <end position="349"/>
    </location>
</feature>
<name>Q24E63_TETTS</name>
<dbReference type="EMBL" id="GG662311">
    <property type="protein sequence ID" value="EAS06038.2"/>
    <property type="molecule type" value="Genomic_DNA"/>
</dbReference>
<reference evidence="3" key="1">
    <citation type="journal article" date="2006" name="PLoS Biol.">
        <title>Macronuclear genome sequence of the ciliate Tetrahymena thermophila, a model eukaryote.</title>
        <authorList>
            <person name="Eisen J.A."/>
            <person name="Coyne R.S."/>
            <person name="Wu M."/>
            <person name="Wu D."/>
            <person name="Thiagarajan M."/>
            <person name="Wortman J.R."/>
            <person name="Badger J.H."/>
            <person name="Ren Q."/>
            <person name="Amedeo P."/>
            <person name="Jones K.M."/>
            <person name="Tallon L.J."/>
            <person name="Delcher A.L."/>
            <person name="Salzberg S.L."/>
            <person name="Silva J.C."/>
            <person name="Haas B.J."/>
            <person name="Majoros W.H."/>
            <person name="Farzad M."/>
            <person name="Carlton J.M."/>
            <person name="Smith R.K. Jr."/>
            <person name="Garg J."/>
            <person name="Pearlman R.E."/>
            <person name="Karrer K.M."/>
            <person name="Sun L."/>
            <person name="Manning G."/>
            <person name="Elde N.C."/>
            <person name="Turkewitz A.P."/>
            <person name="Asai D.J."/>
            <person name="Wilkes D.E."/>
            <person name="Wang Y."/>
            <person name="Cai H."/>
            <person name="Collins K."/>
            <person name="Stewart B.A."/>
            <person name="Lee S.R."/>
            <person name="Wilamowska K."/>
            <person name="Weinberg Z."/>
            <person name="Ruzzo W.L."/>
            <person name="Wloga D."/>
            <person name="Gaertig J."/>
            <person name="Frankel J."/>
            <person name="Tsao C.-C."/>
            <person name="Gorovsky M.A."/>
            <person name="Keeling P.J."/>
            <person name="Waller R.F."/>
            <person name="Patron N.J."/>
            <person name="Cherry J.M."/>
            <person name="Stover N.A."/>
            <person name="Krieger C.J."/>
            <person name="del Toro C."/>
            <person name="Ryder H.F."/>
            <person name="Williamson S.C."/>
            <person name="Barbeau R.A."/>
            <person name="Hamilton E.P."/>
            <person name="Orias E."/>
        </authorList>
    </citation>
    <scope>NUCLEOTIDE SEQUENCE [LARGE SCALE GENOMIC DNA]</scope>
    <source>
        <strain evidence="3">SB210</strain>
    </source>
</reference>
<feature type="transmembrane region" description="Helical" evidence="1">
    <location>
        <begin position="46"/>
        <end position="66"/>
    </location>
</feature>
<dbReference type="RefSeq" id="XP_001026283.2">
    <property type="nucleotide sequence ID" value="XM_001026283.2"/>
</dbReference>
<dbReference type="HOGENOM" id="CLU_256325_0_0_1"/>
<dbReference type="SUPFAM" id="SSF52047">
    <property type="entry name" value="RNI-like"/>
    <property type="match status" value="3"/>
</dbReference>
<dbReference type="InterPro" id="IPR032675">
    <property type="entry name" value="LRR_dom_sf"/>
</dbReference>
<keyword evidence="1" id="KW-0472">Membrane</keyword>
<organism evidence="2 3">
    <name type="scientific">Tetrahymena thermophila (strain SB210)</name>
    <dbReference type="NCBI Taxonomy" id="312017"/>
    <lineage>
        <taxon>Eukaryota</taxon>
        <taxon>Sar</taxon>
        <taxon>Alveolata</taxon>
        <taxon>Ciliophora</taxon>
        <taxon>Intramacronucleata</taxon>
        <taxon>Oligohymenophorea</taxon>
        <taxon>Hymenostomatida</taxon>
        <taxon>Tetrahymenina</taxon>
        <taxon>Tetrahymenidae</taxon>
        <taxon>Tetrahymena</taxon>
    </lineage>
</organism>
<dbReference type="GeneID" id="7830542"/>
<feature type="transmembrane region" description="Helical" evidence="1">
    <location>
        <begin position="7"/>
        <end position="26"/>
    </location>
</feature>
<accession>Q24E63</accession>